<protein>
    <recommendedName>
        <fullName evidence="4">Tetratricopeptide repeat protein</fullName>
    </recommendedName>
</protein>
<sequence>MKRNQSKPNPKSNVRTVVIAGSAVVALIAIGWWMSRKPVVLDEHGYDVTIALYRVCNQRSAEGLRLIEQRLHELASSNDPVDESYQALTAMIALADEGKWHEAAMACRQALEDQVQR</sequence>
<keyword evidence="1" id="KW-0472">Membrane</keyword>
<evidence type="ECO:0000313" key="3">
    <source>
        <dbReference type="Proteomes" id="UP001202961"/>
    </source>
</evidence>
<dbReference type="RefSeq" id="WP_250933835.1">
    <property type="nucleotide sequence ID" value="NZ_JAMQBK010000145.1"/>
</dbReference>
<organism evidence="2 3">
    <name type="scientific">Aporhodopirellula aestuarii</name>
    <dbReference type="NCBI Taxonomy" id="2950107"/>
    <lineage>
        <taxon>Bacteria</taxon>
        <taxon>Pseudomonadati</taxon>
        <taxon>Planctomycetota</taxon>
        <taxon>Planctomycetia</taxon>
        <taxon>Pirellulales</taxon>
        <taxon>Pirellulaceae</taxon>
        <taxon>Aporhodopirellula</taxon>
    </lineage>
</organism>
<name>A0ABT0UEB2_9BACT</name>
<evidence type="ECO:0000313" key="2">
    <source>
        <dbReference type="EMBL" id="MCM2375228.1"/>
    </source>
</evidence>
<keyword evidence="1" id="KW-0812">Transmembrane</keyword>
<keyword evidence="1" id="KW-1133">Transmembrane helix</keyword>
<feature type="transmembrane region" description="Helical" evidence="1">
    <location>
        <begin position="12"/>
        <end position="34"/>
    </location>
</feature>
<keyword evidence="3" id="KW-1185">Reference proteome</keyword>
<proteinExistence type="predicted"/>
<accession>A0ABT0UEB2</accession>
<dbReference type="EMBL" id="JAMQBK010000145">
    <property type="protein sequence ID" value="MCM2375228.1"/>
    <property type="molecule type" value="Genomic_DNA"/>
</dbReference>
<dbReference type="Proteomes" id="UP001202961">
    <property type="component" value="Unassembled WGS sequence"/>
</dbReference>
<gene>
    <name evidence="2" type="ORF">NB063_31790</name>
</gene>
<reference evidence="2 3" key="1">
    <citation type="journal article" date="2022" name="Syst. Appl. Microbiol.">
        <title>Rhodopirellula aestuarii sp. nov., a novel member of the genus Rhodopirellula isolated from brackish sediments collected in the Tagus River estuary, Portugal.</title>
        <authorList>
            <person name="Vitorino I.R."/>
            <person name="Klimek D."/>
            <person name="Calusinska M."/>
            <person name="Lobo-da-Cunha A."/>
            <person name="Vasconcelos V."/>
            <person name="Lage O.M."/>
        </authorList>
    </citation>
    <scope>NUCLEOTIDE SEQUENCE [LARGE SCALE GENOMIC DNA]</scope>
    <source>
        <strain evidence="2 3">ICT_H3.1</strain>
    </source>
</reference>
<evidence type="ECO:0000256" key="1">
    <source>
        <dbReference type="SAM" id="Phobius"/>
    </source>
</evidence>
<comment type="caution">
    <text evidence="2">The sequence shown here is derived from an EMBL/GenBank/DDBJ whole genome shotgun (WGS) entry which is preliminary data.</text>
</comment>
<evidence type="ECO:0008006" key="4">
    <source>
        <dbReference type="Google" id="ProtNLM"/>
    </source>
</evidence>